<comment type="caution">
    <text evidence="2">The sequence shown here is derived from an EMBL/GenBank/DDBJ whole genome shotgun (WGS) entry which is preliminary data.</text>
</comment>
<dbReference type="EMBL" id="JAPNKE010000002">
    <property type="protein sequence ID" value="MCY1013639.1"/>
    <property type="molecule type" value="Genomic_DNA"/>
</dbReference>
<dbReference type="Proteomes" id="UP001150924">
    <property type="component" value="Unassembled WGS sequence"/>
</dbReference>
<dbReference type="Pfam" id="PF21837">
    <property type="entry name" value="DUF6896"/>
    <property type="match status" value="1"/>
</dbReference>
<evidence type="ECO:0000313" key="2">
    <source>
        <dbReference type="EMBL" id="MCY1013639.1"/>
    </source>
</evidence>
<evidence type="ECO:0000313" key="3">
    <source>
        <dbReference type="Proteomes" id="UP001150924"/>
    </source>
</evidence>
<dbReference type="RefSeq" id="WP_267777712.1">
    <property type="nucleotide sequence ID" value="NZ_JAPNKE010000002.1"/>
</dbReference>
<dbReference type="AlphaFoldDB" id="A0A9X3F066"/>
<accession>A0A9X3F066</accession>
<sequence>MADEAIEHRAEPGDQGPILDELRRFVDTQVALVAAFHRAFARGEGMFWFREIPFVGEVELDAQRWKYTRHGGGVAFYEPVSRRAIDVHDKLDRPHMFDAWRLQLYFGSLRRTGMKMLERACGRRGISAKDALELLVPHWRDLGVVNDVSGALTLPATAPR</sequence>
<organism evidence="2 3">
    <name type="scientific">Nannocystis pusilla</name>
    <dbReference type="NCBI Taxonomy" id="889268"/>
    <lineage>
        <taxon>Bacteria</taxon>
        <taxon>Pseudomonadati</taxon>
        <taxon>Myxococcota</taxon>
        <taxon>Polyangia</taxon>
        <taxon>Nannocystales</taxon>
        <taxon>Nannocystaceae</taxon>
        <taxon>Nannocystis</taxon>
    </lineage>
</organism>
<keyword evidence="3" id="KW-1185">Reference proteome</keyword>
<protein>
    <recommendedName>
        <fullName evidence="1">DUF6896 domain-containing protein</fullName>
    </recommendedName>
</protein>
<reference evidence="2" key="1">
    <citation type="submission" date="2022-11" db="EMBL/GenBank/DDBJ databases">
        <title>Minimal conservation of predation-associated metabolite biosynthetic gene clusters underscores biosynthetic potential of Myxococcota including descriptions for ten novel species: Archangium lansinium sp. nov., Myxococcus landrumus sp. nov., Nannocystis bai.</title>
        <authorList>
            <person name="Ahearne A."/>
            <person name="Stevens C."/>
            <person name="Phillips K."/>
        </authorList>
    </citation>
    <scope>NUCLEOTIDE SEQUENCE</scope>
    <source>
        <strain evidence="2">Na p29</strain>
    </source>
</reference>
<dbReference type="InterPro" id="IPR054191">
    <property type="entry name" value="DUF6896"/>
</dbReference>
<feature type="domain" description="DUF6896" evidence="1">
    <location>
        <begin position="19"/>
        <end position="110"/>
    </location>
</feature>
<gene>
    <name evidence="2" type="ORF">OV079_50550</name>
</gene>
<proteinExistence type="predicted"/>
<name>A0A9X3F066_9BACT</name>
<evidence type="ECO:0000259" key="1">
    <source>
        <dbReference type="Pfam" id="PF21837"/>
    </source>
</evidence>